<sequence>PSPGTTIKRRKPADPLVARKKPLPRPQFMRPPGETNPKNGDKSEDEKDPILDPLIAQLQANRQRNGGWSEQAPYPSHEFPLVTTKRELMEGIRHHIMHFSKGPRGDATWDVTNQDQFPRPVTLHRRDPRLPPANRMIVKDDHGSANPEDDAEAEHQRQLKAEREAQRALDQAQIAPAMKPNEPKQKQVKKEKASSFYGRNSEAQKKQTGLRYEETLPWHLEDADNKSGVWVGSYIAGLSDVHCAMVIDGPKFRMIPLERYYSFDQKPKFDTLTLDDAENMMKQNKDVKRWVMLDREKQDKEKEKDETRQFLRGKARVKTESATSRSAPKTERQDDNELDFSGDEFQDDDETPGFQADDEDSKEAKDRIRREQIAANLFGEGEEEKVDEEEKEEQMEKLKRKTIGKKTKKTLIKLEHDMNYHSSDSEDADNNPFTEESESESESEDKKDEDSKDEKKDDELKKQSDQKDQGAKGTAAGSTGKPKTSDSKKGKKRPGSPNLSDSSGNESSNHKKVKTSKGTSSKVPSRSGTPLPGRPKPTGGAMSDGEATAGEGSDGGLRIGKKIKSSKTGLSRAGSPASPRIPGSPKLATNRGTSTLRGSPPPNQAAPKIELREIAEAIGAAENGIGLSDLLRKFHGRIDRPGTITRAEWIQLIKLCAEFGPADKLLRLKASWTANQAGGA</sequence>
<evidence type="ECO:0000256" key="4">
    <source>
        <dbReference type="ARBA" id="ARBA00023125"/>
    </source>
</evidence>
<feature type="compositionally biased region" description="Polar residues" evidence="7">
    <location>
        <begin position="58"/>
        <end position="68"/>
    </location>
</feature>
<keyword evidence="5" id="KW-0804">Transcription</keyword>
<evidence type="ECO:0000313" key="9">
    <source>
        <dbReference type="Proteomes" id="UP001174934"/>
    </source>
</evidence>
<dbReference type="InterPro" id="IPR011039">
    <property type="entry name" value="TFIIF_interaction"/>
</dbReference>
<protein>
    <recommendedName>
        <fullName evidence="10">Transcription initiation factor IIF subunit alpha</fullName>
    </recommendedName>
</protein>
<feature type="non-terminal residue" evidence="8">
    <location>
        <position position="1"/>
    </location>
</feature>
<dbReference type="PANTHER" id="PTHR13011:SF0">
    <property type="entry name" value="GENERAL TRANSCRIPTION FACTOR IIF SUBUNIT 1"/>
    <property type="match status" value="1"/>
</dbReference>
<organism evidence="8 9">
    <name type="scientific">Bombardia bombarda</name>
    <dbReference type="NCBI Taxonomy" id="252184"/>
    <lineage>
        <taxon>Eukaryota</taxon>
        <taxon>Fungi</taxon>
        <taxon>Dikarya</taxon>
        <taxon>Ascomycota</taxon>
        <taxon>Pezizomycotina</taxon>
        <taxon>Sordariomycetes</taxon>
        <taxon>Sordariomycetidae</taxon>
        <taxon>Sordariales</taxon>
        <taxon>Lasiosphaeriaceae</taxon>
        <taxon>Bombardia</taxon>
    </lineage>
</organism>
<feature type="compositionally biased region" description="Low complexity" evidence="7">
    <location>
        <begin position="471"/>
        <end position="482"/>
    </location>
</feature>
<proteinExistence type="inferred from homology"/>
<dbReference type="EMBL" id="JAULSR010000002">
    <property type="protein sequence ID" value="KAK0629966.1"/>
    <property type="molecule type" value="Genomic_DNA"/>
</dbReference>
<evidence type="ECO:0000256" key="7">
    <source>
        <dbReference type="SAM" id="MobiDB-lite"/>
    </source>
</evidence>
<dbReference type="PANTHER" id="PTHR13011">
    <property type="entry name" value="TFIIF-ALPHA"/>
    <property type="match status" value="1"/>
</dbReference>
<feature type="compositionally biased region" description="Basic residues" evidence="7">
    <location>
        <begin position="398"/>
        <end position="411"/>
    </location>
</feature>
<dbReference type="GO" id="GO:0003677">
    <property type="term" value="F:DNA binding"/>
    <property type="evidence" value="ECO:0007669"/>
    <property type="project" value="UniProtKB-KW"/>
</dbReference>
<dbReference type="GO" id="GO:0005674">
    <property type="term" value="C:transcription factor TFIIF complex"/>
    <property type="evidence" value="ECO:0007669"/>
    <property type="project" value="TreeGrafter"/>
</dbReference>
<keyword evidence="6" id="KW-0539">Nucleus</keyword>
<dbReference type="AlphaFoldDB" id="A0AA39XA92"/>
<feature type="compositionally biased region" description="Basic and acidic residues" evidence="7">
    <location>
        <begin position="444"/>
        <end position="470"/>
    </location>
</feature>
<comment type="subcellular location">
    <subcellularLocation>
        <location evidence="1">Nucleus</location>
    </subcellularLocation>
</comment>
<evidence type="ECO:0000256" key="6">
    <source>
        <dbReference type="ARBA" id="ARBA00023242"/>
    </source>
</evidence>
<gene>
    <name evidence="8" type="ORF">B0T17DRAFT_490606</name>
</gene>
<reference evidence="8" key="1">
    <citation type="submission" date="2023-06" db="EMBL/GenBank/DDBJ databases">
        <title>Genome-scale phylogeny and comparative genomics of the fungal order Sordariales.</title>
        <authorList>
            <consortium name="Lawrence Berkeley National Laboratory"/>
            <person name="Hensen N."/>
            <person name="Bonometti L."/>
            <person name="Westerberg I."/>
            <person name="Brannstrom I.O."/>
            <person name="Guillou S."/>
            <person name="Cros-Aarteil S."/>
            <person name="Calhoun S."/>
            <person name="Haridas S."/>
            <person name="Kuo A."/>
            <person name="Mondo S."/>
            <person name="Pangilinan J."/>
            <person name="Riley R."/>
            <person name="LaButti K."/>
            <person name="Andreopoulos B."/>
            <person name="Lipzen A."/>
            <person name="Chen C."/>
            <person name="Yanf M."/>
            <person name="Daum C."/>
            <person name="Ng V."/>
            <person name="Clum A."/>
            <person name="Steindorff A."/>
            <person name="Ohm R."/>
            <person name="Martin F."/>
            <person name="Silar P."/>
            <person name="Natvig D."/>
            <person name="Lalanne C."/>
            <person name="Gautier V."/>
            <person name="Ament-velasquez S.L."/>
            <person name="Kruys A."/>
            <person name="Hutchinson M.I."/>
            <person name="Powell A.J."/>
            <person name="Barry K."/>
            <person name="Miller A.N."/>
            <person name="Grigoriev I.V."/>
            <person name="Debuchy R."/>
            <person name="Gladieux P."/>
            <person name="Thoren M.H."/>
            <person name="Johannesson H."/>
        </authorList>
    </citation>
    <scope>NUCLEOTIDE SEQUENCE</scope>
    <source>
        <strain evidence="8">SMH3391-2</strain>
    </source>
</reference>
<feature type="compositionally biased region" description="Basic and acidic residues" evidence="7">
    <location>
        <begin position="39"/>
        <end position="50"/>
    </location>
</feature>
<dbReference type="GO" id="GO:0016251">
    <property type="term" value="F:RNA polymerase II general transcription initiation factor activity"/>
    <property type="evidence" value="ECO:0007669"/>
    <property type="project" value="TreeGrafter"/>
</dbReference>
<accession>A0AA39XA92</accession>
<feature type="compositionally biased region" description="Basic and acidic residues" evidence="7">
    <location>
        <begin position="153"/>
        <end position="167"/>
    </location>
</feature>
<dbReference type="GO" id="GO:0032968">
    <property type="term" value="P:positive regulation of transcription elongation by RNA polymerase II"/>
    <property type="evidence" value="ECO:0007669"/>
    <property type="project" value="InterPro"/>
</dbReference>
<feature type="compositionally biased region" description="Basic and acidic residues" evidence="7">
    <location>
        <begin position="298"/>
        <end position="309"/>
    </location>
</feature>
<evidence type="ECO:0000313" key="8">
    <source>
        <dbReference type="EMBL" id="KAK0629966.1"/>
    </source>
</evidence>
<dbReference type="Proteomes" id="UP001174934">
    <property type="component" value="Unassembled WGS sequence"/>
</dbReference>
<dbReference type="GO" id="GO:0006367">
    <property type="term" value="P:transcription initiation at RNA polymerase II promoter"/>
    <property type="evidence" value="ECO:0007669"/>
    <property type="project" value="InterPro"/>
</dbReference>
<dbReference type="InterPro" id="IPR008851">
    <property type="entry name" value="TFIIF-alpha"/>
</dbReference>
<dbReference type="GO" id="GO:0001096">
    <property type="term" value="F:TFIIF-class transcription factor complex binding"/>
    <property type="evidence" value="ECO:0007669"/>
    <property type="project" value="TreeGrafter"/>
</dbReference>
<keyword evidence="9" id="KW-1185">Reference proteome</keyword>
<feature type="compositionally biased region" description="Polar residues" evidence="7">
    <location>
        <begin position="497"/>
        <end position="507"/>
    </location>
</feature>
<evidence type="ECO:0008006" key="10">
    <source>
        <dbReference type="Google" id="ProtNLM"/>
    </source>
</evidence>
<feature type="compositionally biased region" description="Acidic residues" evidence="7">
    <location>
        <begin position="380"/>
        <end position="393"/>
    </location>
</feature>
<feature type="compositionally biased region" description="Low complexity" evidence="7">
    <location>
        <begin position="516"/>
        <end position="525"/>
    </location>
</feature>
<feature type="region of interest" description="Disordered" evidence="7">
    <location>
        <begin position="298"/>
        <end position="606"/>
    </location>
</feature>
<evidence type="ECO:0000256" key="3">
    <source>
        <dbReference type="ARBA" id="ARBA00023015"/>
    </source>
</evidence>
<feature type="compositionally biased region" description="Basic and acidic residues" evidence="7">
    <location>
        <begin position="181"/>
        <end position="193"/>
    </location>
</feature>
<comment type="caution">
    <text evidence="8">The sequence shown here is derived from an EMBL/GenBank/DDBJ whole genome shotgun (WGS) entry which is preliminary data.</text>
</comment>
<evidence type="ECO:0000256" key="5">
    <source>
        <dbReference type="ARBA" id="ARBA00023163"/>
    </source>
</evidence>
<comment type="similarity">
    <text evidence="2">Belongs to the TFIIF alpha subunit family.</text>
</comment>
<evidence type="ECO:0000256" key="2">
    <source>
        <dbReference type="ARBA" id="ARBA00005249"/>
    </source>
</evidence>
<feature type="region of interest" description="Disordered" evidence="7">
    <location>
        <begin position="119"/>
        <end position="208"/>
    </location>
</feature>
<keyword evidence="3" id="KW-0805">Transcription regulation</keyword>
<feature type="region of interest" description="Disordered" evidence="7">
    <location>
        <begin position="1"/>
        <end position="76"/>
    </location>
</feature>
<feature type="compositionally biased region" description="Basic and acidic residues" evidence="7">
    <location>
        <begin position="362"/>
        <end position="372"/>
    </location>
</feature>
<dbReference type="SUPFAM" id="SSF50916">
    <property type="entry name" value="Rap30/74 interaction domains"/>
    <property type="match status" value="1"/>
</dbReference>
<keyword evidence="4" id="KW-0238">DNA-binding</keyword>
<feature type="compositionally biased region" description="Acidic residues" evidence="7">
    <location>
        <begin position="425"/>
        <end position="443"/>
    </location>
</feature>
<evidence type="ECO:0000256" key="1">
    <source>
        <dbReference type="ARBA" id="ARBA00004123"/>
    </source>
</evidence>
<feature type="compositionally biased region" description="Acidic residues" evidence="7">
    <location>
        <begin position="336"/>
        <end position="361"/>
    </location>
</feature>
<name>A0AA39XA92_9PEZI</name>